<gene>
    <name evidence="1" type="ORF">SDC9_156995</name>
</gene>
<organism evidence="1">
    <name type="scientific">bioreactor metagenome</name>
    <dbReference type="NCBI Taxonomy" id="1076179"/>
    <lineage>
        <taxon>unclassified sequences</taxon>
        <taxon>metagenomes</taxon>
        <taxon>ecological metagenomes</taxon>
    </lineage>
</organism>
<sequence length="70" mass="8033">MIENVPYILIGQKPDNLELGLIFSCTAKFNILCFNLYRCICRYSDPNTTFTEFLEFKFGIIKADGLCSLI</sequence>
<name>A0A645FB79_9ZZZZ</name>
<dbReference type="EMBL" id="VSSQ01055831">
    <property type="protein sequence ID" value="MPN09703.1"/>
    <property type="molecule type" value="Genomic_DNA"/>
</dbReference>
<dbReference type="AlphaFoldDB" id="A0A645FB79"/>
<accession>A0A645FB79</accession>
<protein>
    <submittedName>
        <fullName evidence="1">Uncharacterized protein</fullName>
    </submittedName>
</protein>
<proteinExistence type="predicted"/>
<evidence type="ECO:0000313" key="1">
    <source>
        <dbReference type="EMBL" id="MPN09703.1"/>
    </source>
</evidence>
<reference evidence="1" key="1">
    <citation type="submission" date="2019-08" db="EMBL/GenBank/DDBJ databases">
        <authorList>
            <person name="Kucharzyk K."/>
            <person name="Murdoch R.W."/>
            <person name="Higgins S."/>
            <person name="Loffler F."/>
        </authorList>
    </citation>
    <scope>NUCLEOTIDE SEQUENCE</scope>
</reference>
<comment type="caution">
    <text evidence="1">The sequence shown here is derived from an EMBL/GenBank/DDBJ whole genome shotgun (WGS) entry which is preliminary data.</text>
</comment>